<proteinExistence type="predicted"/>
<accession>A0A7N0VKC9</accession>
<dbReference type="AlphaFoldDB" id="A0A7N0VKC9"/>
<evidence type="ECO:0000313" key="1">
    <source>
        <dbReference type="EnsemblPlants" id="Kaladp1129s0024.1.v1.1"/>
    </source>
</evidence>
<keyword evidence="2" id="KW-1185">Reference proteome</keyword>
<organism evidence="1 2">
    <name type="scientific">Kalanchoe fedtschenkoi</name>
    <name type="common">Lavender scallops</name>
    <name type="synonym">South American air plant</name>
    <dbReference type="NCBI Taxonomy" id="63787"/>
    <lineage>
        <taxon>Eukaryota</taxon>
        <taxon>Viridiplantae</taxon>
        <taxon>Streptophyta</taxon>
        <taxon>Embryophyta</taxon>
        <taxon>Tracheophyta</taxon>
        <taxon>Spermatophyta</taxon>
        <taxon>Magnoliopsida</taxon>
        <taxon>eudicotyledons</taxon>
        <taxon>Gunneridae</taxon>
        <taxon>Pentapetalae</taxon>
        <taxon>Saxifragales</taxon>
        <taxon>Crassulaceae</taxon>
        <taxon>Kalanchoe</taxon>
    </lineage>
</organism>
<sequence>MLKRGQLSRPHTGLANVIRIFPTQAFNFAFKGYLFKSIIGCSKEKDGYTKWFIGNIALYLWNVWRGAL</sequence>
<protein>
    <submittedName>
        <fullName evidence="1">Uncharacterized protein</fullName>
    </submittedName>
</protein>
<reference evidence="1" key="1">
    <citation type="submission" date="2021-01" db="UniProtKB">
        <authorList>
            <consortium name="EnsemblPlants"/>
        </authorList>
    </citation>
    <scope>IDENTIFICATION</scope>
</reference>
<dbReference type="EnsemblPlants" id="Kaladp1129s0024.1.v1.1">
    <property type="protein sequence ID" value="Kaladp1129s0024.1.v1.1"/>
    <property type="gene ID" value="Kaladp1129s0024.v1.1"/>
</dbReference>
<dbReference type="Proteomes" id="UP000594263">
    <property type="component" value="Unplaced"/>
</dbReference>
<name>A0A7N0VKC9_KALFE</name>
<dbReference type="Gramene" id="Kaladp1129s0024.1.v1.1">
    <property type="protein sequence ID" value="Kaladp1129s0024.1.v1.1"/>
    <property type="gene ID" value="Kaladp1129s0024.v1.1"/>
</dbReference>
<evidence type="ECO:0000313" key="2">
    <source>
        <dbReference type="Proteomes" id="UP000594263"/>
    </source>
</evidence>